<keyword evidence="8" id="KW-1185">Reference proteome</keyword>
<dbReference type="InterPro" id="IPR052896">
    <property type="entry name" value="GGT-like_enzyme"/>
</dbReference>
<dbReference type="RefSeq" id="WP_120193780.1">
    <property type="nucleotide sequence ID" value="NZ_RAPK01000010.1"/>
</dbReference>
<sequence>MIYDELYQPYRTARLPIYAKNGMVAASQPQAADCGRQMLEKGGNAVDAAIAAAAALTVVEPTSNGIGGDAFALVWMKEKLYGLNASGRSPKAFTLEKLKEKGLTDVPDHGFIPVTVPGAPGAWAELSEAFGVLPLEEVLAPAVKLAEEGFPVSAAVAKYWKRGVQLFSDTLKGAEFEEWFRVFTKNGQAPKAGDIWTFPDHAGTLRDIAATKAASFYEGELAAKVDAFSKQHGGWIAAEDLKNFQADWVKPISVSYKGYDVWEIPPNGHGLNTLLALNILEDMKLKGKESTDTYHALMEAMKLGYTDGLHYITDPKDMKVTVEELLSKEYAAERRTLIGEEAMLPKPGKPQKGGTVYLAAADKEGNMVSYIQSNYMDFGSGLVVPGTGINLQNRGRNFSMDENAVNAAGPAKRTYHTIIPGFLTKDGRAAGAFGVMGGFMQPQGHLQVLTSSIDFGLNPQAALDAPRWRWSERKTIEIEPLFPDHIAQALERRGHHIRKAADETGFGRGQIIWRDPDSGVYIGGTESRADGHISVY</sequence>
<comment type="catalytic activity">
    <reaction evidence="2 6">
        <text>glutathione + H2O = L-cysteinylglycine + L-glutamate</text>
        <dbReference type="Rhea" id="RHEA:28807"/>
        <dbReference type="ChEBI" id="CHEBI:15377"/>
        <dbReference type="ChEBI" id="CHEBI:29985"/>
        <dbReference type="ChEBI" id="CHEBI:57925"/>
        <dbReference type="ChEBI" id="CHEBI:61694"/>
        <dbReference type="EC" id="3.4.19.13"/>
    </reaction>
</comment>
<comment type="catalytic activity">
    <reaction evidence="3 6">
        <text>an N-terminal (5-L-glutamyl)-[peptide] + an alpha-amino acid = 5-L-glutamyl amino acid + an N-terminal L-alpha-aminoacyl-[peptide]</text>
        <dbReference type="Rhea" id="RHEA:23904"/>
        <dbReference type="Rhea" id="RHEA-COMP:9780"/>
        <dbReference type="Rhea" id="RHEA-COMP:9795"/>
        <dbReference type="ChEBI" id="CHEBI:77644"/>
        <dbReference type="ChEBI" id="CHEBI:78597"/>
        <dbReference type="ChEBI" id="CHEBI:78599"/>
        <dbReference type="ChEBI" id="CHEBI:78608"/>
        <dbReference type="EC" id="2.3.2.2"/>
    </reaction>
</comment>
<dbReference type="GO" id="GO:0006751">
    <property type="term" value="P:glutathione catabolic process"/>
    <property type="evidence" value="ECO:0007669"/>
    <property type="project" value="UniProtKB-UniRule"/>
</dbReference>
<comment type="subunit">
    <text evidence="6">This enzyme consists of two polypeptide chains, which are synthesized in precursor form from a single polypeptide.</text>
</comment>
<dbReference type="EMBL" id="RAPK01000010">
    <property type="protein sequence ID" value="RKD71233.1"/>
    <property type="molecule type" value="Genomic_DNA"/>
</dbReference>
<keyword evidence="6" id="KW-0808">Transferase</keyword>
<feature type="active site" description="Nucleophile" evidence="4">
    <location>
        <position position="355"/>
    </location>
</feature>
<dbReference type="NCBIfam" id="TIGR00066">
    <property type="entry name" value="g_glut_trans"/>
    <property type="match status" value="1"/>
</dbReference>
<comment type="catalytic activity">
    <reaction evidence="1 6">
        <text>an S-substituted glutathione + H2O = an S-substituted L-cysteinylglycine + L-glutamate</text>
        <dbReference type="Rhea" id="RHEA:59468"/>
        <dbReference type="ChEBI" id="CHEBI:15377"/>
        <dbReference type="ChEBI" id="CHEBI:29985"/>
        <dbReference type="ChEBI" id="CHEBI:90779"/>
        <dbReference type="ChEBI" id="CHEBI:143103"/>
        <dbReference type="EC" id="3.4.19.13"/>
    </reaction>
</comment>
<proteinExistence type="inferred from homology"/>
<dbReference type="AlphaFoldDB" id="A0A419UZX0"/>
<keyword evidence="6 7" id="KW-0378">Hydrolase</keyword>
<reference evidence="7 8" key="1">
    <citation type="submission" date="2018-09" db="EMBL/GenBank/DDBJ databases">
        <title>Genomic Encyclopedia of Archaeal and Bacterial Type Strains, Phase II (KMG-II): from individual species to whole genera.</title>
        <authorList>
            <person name="Goeker M."/>
        </authorList>
    </citation>
    <scope>NUCLEOTIDE SEQUENCE [LARGE SCALE GENOMIC DNA]</scope>
    <source>
        <strain evidence="7 8">DSM 17008</strain>
    </source>
</reference>
<dbReference type="Gene3D" id="3.60.20.40">
    <property type="match status" value="1"/>
</dbReference>
<evidence type="ECO:0000313" key="7">
    <source>
        <dbReference type="EMBL" id="RKD71233.1"/>
    </source>
</evidence>
<name>A0A419UZX0_9BACL</name>
<comment type="caution">
    <text evidence="7">The sequence shown here is derived from an EMBL/GenBank/DDBJ whole genome shotgun (WGS) entry which is preliminary data.</text>
</comment>
<dbReference type="EC" id="2.3.2.2" evidence="6"/>
<keyword evidence="6" id="KW-0317">Glutathione biosynthesis</keyword>
<dbReference type="InterPro" id="IPR043137">
    <property type="entry name" value="GGT_ssub_C"/>
</dbReference>
<dbReference type="InterPro" id="IPR029055">
    <property type="entry name" value="Ntn_hydrolases_N"/>
</dbReference>
<dbReference type="EC" id="3.4.19.13" evidence="6"/>
<feature type="binding site" evidence="5">
    <location>
        <position position="438"/>
    </location>
    <ligand>
        <name>L-glutamate</name>
        <dbReference type="ChEBI" id="CHEBI:29985"/>
    </ligand>
</feature>
<dbReference type="InterPro" id="IPR043138">
    <property type="entry name" value="GGT_lsub"/>
</dbReference>
<keyword evidence="6" id="KW-0012">Acyltransferase</keyword>
<evidence type="ECO:0000313" key="8">
    <source>
        <dbReference type="Proteomes" id="UP000285120"/>
    </source>
</evidence>
<organism evidence="7 8">
    <name type="scientific">Sinobaca qinghaiensis</name>
    <dbReference type="NCBI Taxonomy" id="342944"/>
    <lineage>
        <taxon>Bacteria</taxon>
        <taxon>Bacillati</taxon>
        <taxon>Bacillota</taxon>
        <taxon>Bacilli</taxon>
        <taxon>Bacillales</taxon>
        <taxon>Sporolactobacillaceae</taxon>
        <taxon>Sinobaca</taxon>
    </lineage>
</organism>
<protein>
    <recommendedName>
        <fullName evidence="6">Glutathione hydrolase proenzyme</fullName>
        <ecNumber evidence="6">2.3.2.2</ecNumber>
        <ecNumber evidence="6">3.4.19.13</ecNumber>
    </recommendedName>
    <component>
        <recommendedName>
            <fullName evidence="6">Glutathione hydrolase large chain</fullName>
        </recommendedName>
    </component>
    <component>
        <recommendedName>
            <fullName evidence="6">Glutathione hydrolase small chain</fullName>
        </recommendedName>
    </component>
</protein>
<dbReference type="OrthoDB" id="9781342at2"/>
<dbReference type="Gene3D" id="1.10.246.130">
    <property type="match status" value="1"/>
</dbReference>
<comment type="similarity">
    <text evidence="6">Belongs to the gamma-glutamyltransferase family.</text>
</comment>
<dbReference type="Pfam" id="PF01019">
    <property type="entry name" value="G_glu_transpept"/>
    <property type="match status" value="1"/>
</dbReference>
<evidence type="ECO:0000256" key="5">
    <source>
        <dbReference type="PIRSR" id="PIRSR600101-2"/>
    </source>
</evidence>
<accession>A0A419UZX0</accession>
<keyword evidence="6" id="KW-0865">Zymogen</keyword>
<dbReference type="GO" id="GO:0103068">
    <property type="term" value="F:leukotriene C4 gamma-glutamyl transferase activity"/>
    <property type="evidence" value="ECO:0007669"/>
    <property type="project" value="UniProtKB-EC"/>
</dbReference>
<dbReference type="PRINTS" id="PR01210">
    <property type="entry name" value="GGTRANSPTASE"/>
</dbReference>
<gene>
    <name evidence="7" type="ORF">ATL39_2629</name>
</gene>
<dbReference type="GO" id="GO:0006750">
    <property type="term" value="P:glutathione biosynthetic process"/>
    <property type="evidence" value="ECO:0007669"/>
    <property type="project" value="UniProtKB-KW"/>
</dbReference>
<dbReference type="PANTHER" id="PTHR43881">
    <property type="entry name" value="GAMMA-GLUTAMYLTRANSPEPTIDASE (AFU_ORTHOLOGUE AFUA_4G13580)"/>
    <property type="match status" value="1"/>
</dbReference>
<dbReference type="PANTHER" id="PTHR43881:SF1">
    <property type="entry name" value="GAMMA-GLUTAMYLTRANSPEPTIDASE (AFU_ORTHOLOGUE AFUA_4G13580)"/>
    <property type="match status" value="1"/>
</dbReference>
<evidence type="ECO:0000256" key="3">
    <source>
        <dbReference type="ARBA" id="ARBA00047417"/>
    </source>
</evidence>
<dbReference type="Proteomes" id="UP000285120">
    <property type="component" value="Unassembled WGS sequence"/>
</dbReference>
<evidence type="ECO:0000256" key="2">
    <source>
        <dbReference type="ARBA" id="ARBA00001089"/>
    </source>
</evidence>
<evidence type="ECO:0000256" key="4">
    <source>
        <dbReference type="PIRSR" id="PIRSR600101-1"/>
    </source>
</evidence>
<evidence type="ECO:0000256" key="6">
    <source>
        <dbReference type="RuleBase" id="RU368036"/>
    </source>
</evidence>
<dbReference type="GO" id="GO:0036374">
    <property type="term" value="F:glutathione hydrolase activity"/>
    <property type="evidence" value="ECO:0007669"/>
    <property type="project" value="UniProtKB-UniRule"/>
</dbReference>
<comment type="pathway">
    <text evidence="6">Sulfur metabolism; glutathione metabolism.</text>
</comment>
<comment type="PTM">
    <text evidence="6">Cleaved by autocatalysis into a large and a small subunit.</text>
</comment>
<evidence type="ECO:0000256" key="1">
    <source>
        <dbReference type="ARBA" id="ARBA00001049"/>
    </source>
</evidence>
<dbReference type="UniPathway" id="UPA00204"/>
<dbReference type="SUPFAM" id="SSF56235">
    <property type="entry name" value="N-terminal nucleophile aminohydrolases (Ntn hydrolases)"/>
    <property type="match status" value="1"/>
</dbReference>
<dbReference type="InterPro" id="IPR000101">
    <property type="entry name" value="GGT_peptidase"/>
</dbReference>